<keyword evidence="2" id="KW-1185">Reference proteome</keyword>
<evidence type="ECO:0000313" key="1">
    <source>
        <dbReference type="EMBL" id="OJJ66654.1"/>
    </source>
</evidence>
<dbReference type="Proteomes" id="UP000184499">
    <property type="component" value="Unassembled WGS sequence"/>
</dbReference>
<dbReference type="VEuPathDB" id="FungiDB:ASPBRDRAFT_137562"/>
<gene>
    <name evidence="1" type="ORF">ASPBRDRAFT_137562</name>
</gene>
<organism evidence="1 2">
    <name type="scientific">Aspergillus brasiliensis (strain CBS 101740 / IMI 381727 / IBT 21946)</name>
    <dbReference type="NCBI Taxonomy" id="767769"/>
    <lineage>
        <taxon>Eukaryota</taxon>
        <taxon>Fungi</taxon>
        <taxon>Dikarya</taxon>
        <taxon>Ascomycota</taxon>
        <taxon>Pezizomycotina</taxon>
        <taxon>Eurotiomycetes</taxon>
        <taxon>Eurotiomycetidae</taxon>
        <taxon>Eurotiales</taxon>
        <taxon>Aspergillaceae</taxon>
        <taxon>Aspergillus</taxon>
        <taxon>Aspergillus subgen. Circumdati</taxon>
    </lineage>
</organism>
<dbReference type="EMBL" id="KV878697">
    <property type="protein sequence ID" value="OJJ66654.1"/>
    <property type="molecule type" value="Genomic_DNA"/>
</dbReference>
<proteinExistence type="predicted"/>
<evidence type="ECO:0000313" key="2">
    <source>
        <dbReference type="Proteomes" id="UP000184499"/>
    </source>
</evidence>
<sequence length="94" mass="10375">VVACARFCNQRTGCLSRNLKSPIDVSDNGEPWVIKIAIHASRTKNGAEGEIQWVLGLPLTPRDGDWRFLARLRQFSGIGRRAAMTMAEHADPDG</sequence>
<dbReference type="AlphaFoldDB" id="A0A1L9U4Q7"/>
<reference evidence="2" key="1">
    <citation type="journal article" date="2017" name="Genome Biol.">
        <title>Comparative genomics reveals high biological diversity and specific adaptations in the industrially and medically important fungal genus Aspergillus.</title>
        <authorList>
            <person name="de Vries R.P."/>
            <person name="Riley R."/>
            <person name="Wiebenga A."/>
            <person name="Aguilar-Osorio G."/>
            <person name="Amillis S."/>
            <person name="Uchima C.A."/>
            <person name="Anderluh G."/>
            <person name="Asadollahi M."/>
            <person name="Askin M."/>
            <person name="Barry K."/>
            <person name="Battaglia E."/>
            <person name="Bayram O."/>
            <person name="Benocci T."/>
            <person name="Braus-Stromeyer S.A."/>
            <person name="Caldana C."/>
            <person name="Canovas D."/>
            <person name="Cerqueira G.C."/>
            <person name="Chen F."/>
            <person name="Chen W."/>
            <person name="Choi C."/>
            <person name="Clum A."/>
            <person name="Dos Santos R.A."/>
            <person name="Damasio A.R."/>
            <person name="Diallinas G."/>
            <person name="Emri T."/>
            <person name="Fekete E."/>
            <person name="Flipphi M."/>
            <person name="Freyberg S."/>
            <person name="Gallo A."/>
            <person name="Gournas C."/>
            <person name="Habgood R."/>
            <person name="Hainaut M."/>
            <person name="Harispe M.L."/>
            <person name="Henrissat B."/>
            <person name="Hilden K.S."/>
            <person name="Hope R."/>
            <person name="Hossain A."/>
            <person name="Karabika E."/>
            <person name="Karaffa L."/>
            <person name="Karanyi Z."/>
            <person name="Krasevec N."/>
            <person name="Kuo A."/>
            <person name="Kusch H."/>
            <person name="LaButti K."/>
            <person name="Lagendijk E.L."/>
            <person name="Lapidus A."/>
            <person name="Levasseur A."/>
            <person name="Lindquist E."/>
            <person name="Lipzen A."/>
            <person name="Logrieco A.F."/>
            <person name="MacCabe A."/>
            <person name="Maekelae M.R."/>
            <person name="Malavazi I."/>
            <person name="Melin P."/>
            <person name="Meyer V."/>
            <person name="Mielnichuk N."/>
            <person name="Miskei M."/>
            <person name="Molnar A.P."/>
            <person name="Mule G."/>
            <person name="Ngan C.Y."/>
            <person name="Orejas M."/>
            <person name="Orosz E."/>
            <person name="Ouedraogo J.P."/>
            <person name="Overkamp K.M."/>
            <person name="Park H.-S."/>
            <person name="Perrone G."/>
            <person name="Piumi F."/>
            <person name="Punt P.J."/>
            <person name="Ram A.F."/>
            <person name="Ramon A."/>
            <person name="Rauscher S."/>
            <person name="Record E."/>
            <person name="Riano-Pachon D.M."/>
            <person name="Robert V."/>
            <person name="Roehrig J."/>
            <person name="Ruller R."/>
            <person name="Salamov A."/>
            <person name="Salih N.S."/>
            <person name="Samson R.A."/>
            <person name="Sandor E."/>
            <person name="Sanguinetti M."/>
            <person name="Schuetze T."/>
            <person name="Sepcic K."/>
            <person name="Shelest E."/>
            <person name="Sherlock G."/>
            <person name="Sophianopoulou V."/>
            <person name="Squina F.M."/>
            <person name="Sun H."/>
            <person name="Susca A."/>
            <person name="Todd R.B."/>
            <person name="Tsang A."/>
            <person name="Unkles S.E."/>
            <person name="van de Wiele N."/>
            <person name="van Rossen-Uffink D."/>
            <person name="Oliveira J.V."/>
            <person name="Vesth T.C."/>
            <person name="Visser J."/>
            <person name="Yu J.-H."/>
            <person name="Zhou M."/>
            <person name="Andersen M.R."/>
            <person name="Archer D.B."/>
            <person name="Baker S.E."/>
            <person name="Benoit I."/>
            <person name="Brakhage A.A."/>
            <person name="Braus G.H."/>
            <person name="Fischer R."/>
            <person name="Frisvad J.C."/>
            <person name="Goldman G.H."/>
            <person name="Houbraken J."/>
            <person name="Oakley B."/>
            <person name="Pocsi I."/>
            <person name="Scazzocchio C."/>
            <person name="Seiboth B."/>
            <person name="vanKuyk P.A."/>
            <person name="Wortman J."/>
            <person name="Dyer P.S."/>
            <person name="Grigoriev I.V."/>
        </authorList>
    </citation>
    <scope>NUCLEOTIDE SEQUENCE [LARGE SCALE GENOMIC DNA]</scope>
    <source>
        <strain evidence="2">CBS 101740 / IMI 381727 / IBT 21946</strain>
    </source>
</reference>
<feature type="non-terminal residue" evidence="1">
    <location>
        <position position="1"/>
    </location>
</feature>
<dbReference type="GeneID" id="93571399"/>
<protein>
    <submittedName>
        <fullName evidence="1">Uncharacterized protein</fullName>
    </submittedName>
</protein>
<dbReference type="RefSeq" id="XP_067473904.1">
    <property type="nucleotide sequence ID" value="XM_067618911.1"/>
</dbReference>
<accession>A0A1L9U4Q7</accession>
<name>A0A1L9U4Q7_ASPBC</name>